<sequence length="237" mass="26553">MVERLHRQLKTSLKARTTSSNWFAELPMVLLGIRSSWRVNPNCSLAELVYSSTLRIPGEFLQPRDVKLEFNESQAIPGQGVNLNLDAAPGSVCGVGIVDKSVNILPGDHHITVAKIFYSIGKFWIPYYGPATKRLEHYTDYCKKRMKSKQESFWEYVPHTYLSEYWDALHAFMRSGALVLTDLHLETRPCSAYPPQAKKAGTRVIATAPRGGARDDSTKSAGPVLEVTNNLQSEIKD</sequence>
<feature type="region of interest" description="Disordered" evidence="1">
    <location>
        <begin position="208"/>
        <end position="237"/>
    </location>
</feature>
<evidence type="ECO:0000256" key="1">
    <source>
        <dbReference type="SAM" id="MobiDB-lite"/>
    </source>
</evidence>
<dbReference type="Proteomes" id="UP000735302">
    <property type="component" value="Unassembled WGS sequence"/>
</dbReference>
<evidence type="ECO:0000313" key="4">
    <source>
        <dbReference type="Proteomes" id="UP000735302"/>
    </source>
</evidence>
<dbReference type="PANTHER" id="PTHR38681">
    <property type="entry name" value="RETROVIRUS-RELATED POL POLYPROTEIN FROM TRANSPOSON 412-LIKE PROTEIN-RELATED"/>
    <property type="match status" value="1"/>
</dbReference>
<comment type="caution">
    <text evidence="3">The sequence shown here is derived from an EMBL/GenBank/DDBJ whole genome shotgun (WGS) entry which is preliminary data.</text>
</comment>
<dbReference type="AlphaFoldDB" id="A0AAV3Z8S4"/>
<proteinExistence type="predicted"/>
<protein>
    <submittedName>
        <fullName evidence="3">Alpha-2-macroglobulin-like protein</fullName>
    </submittedName>
</protein>
<feature type="domain" description="Alpha-2-macroglobulin bait region" evidence="2">
    <location>
        <begin position="51"/>
        <end position="104"/>
    </location>
</feature>
<name>A0AAV3Z8S4_9GAST</name>
<evidence type="ECO:0000259" key="2">
    <source>
        <dbReference type="Pfam" id="PF07703"/>
    </source>
</evidence>
<feature type="compositionally biased region" description="Polar residues" evidence="1">
    <location>
        <begin position="227"/>
        <end position="237"/>
    </location>
</feature>
<dbReference type="Gene3D" id="6.20.50.160">
    <property type="match status" value="1"/>
</dbReference>
<accession>A0AAV3Z8S4</accession>
<organism evidence="3 4">
    <name type="scientific">Plakobranchus ocellatus</name>
    <dbReference type="NCBI Taxonomy" id="259542"/>
    <lineage>
        <taxon>Eukaryota</taxon>
        <taxon>Metazoa</taxon>
        <taxon>Spiralia</taxon>
        <taxon>Lophotrochozoa</taxon>
        <taxon>Mollusca</taxon>
        <taxon>Gastropoda</taxon>
        <taxon>Heterobranchia</taxon>
        <taxon>Euthyneura</taxon>
        <taxon>Panpulmonata</taxon>
        <taxon>Sacoglossa</taxon>
        <taxon>Placobranchoidea</taxon>
        <taxon>Plakobranchidae</taxon>
        <taxon>Plakobranchus</taxon>
    </lineage>
</organism>
<dbReference type="EMBL" id="BLXT01002163">
    <property type="protein sequence ID" value="GFN91723.1"/>
    <property type="molecule type" value="Genomic_DNA"/>
</dbReference>
<dbReference type="PANTHER" id="PTHR38681:SF1">
    <property type="entry name" value="RETROVIRUS-RELATED POL POLYPROTEIN FROM TRANSPOSON 412-LIKE PROTEIN"/>
    <property type="match status" value="1"/>
</dbReference>
<dbReference type="Pfam" id="PF07703">
    <property type="entry name" value="A2M_BRD"/>
    <property type="match status" value="1"/>
</dbReference>
<reference evidence="3 4" key="1">
    <citation type="journal article" date="2021" name="Elife">
        <title>Chloroplast acquisition without the gene transfer in kleptoplastic sea slugs, Plakobranchus ocellatus.</title>
        <authorList>
            <person name="Maeda T."/>
            <person name="Takahashi S."/>
            <person name="Yoshida T."/>
            <person name="Shimamura S."/>
            <person name="Takaki Y."/>
            <person name="Nagai Y."/>
            <person name="Toyoda A."/>
            <person name="Suzuki Y."/>
            <person name="Arimoto A."/>
            <person name="Ishii H."/>
            <person name="Satoh N."/>
            <person name="Nishiyama T."/>
            <person name="Hasebe M."/>
            <person name="Maruyama T."/>
            <person name="Minagawa J."/>
            <person name="Obokata J."/>
            <person name="Shigenobu S."/>
        </authorList>
    </citation>
    <scope>NUCLEOTIDE SEQUENCE [LARGE SCALE GENOMIC DNA]</scope>
</reference>
<keyword evidence="4" id="KW-1185">Reference proteome</keyword>
<dbReference type="InterPro" id="IPR011625">
    <property type="entry name" value="A2M_N_BRD"/>
</dbReference>
<gene>
    <name evidence="3" type="ORF">PoB_001822900</name>
</gene>
<evidence type="ECO:0000313" key="3">
    <source>
        <dbReference type="EMBL" id="GFN91723.1"/>
    </source>
</evidence>